<evidence type="ECO:0000313" key="2">
    <source>
        <dbReference type="EMBL" id="KAE9011317.1"/>
    </source>
</evidence>
<proteinExistence type="predicted"/>
<evidence type="ECO:0000313" key="3">
    <source>
        <dbReference type="Proteomes" id="UP000435112"/>
    </source>
</evidence>
<dbReference type="OrthoDB" id="94989at2759"/>
<gene>
    <name evidence="2" type="ORF">PR002_g15111</name>
</gene>
<dbReference type="Proteomes" id="UP000435112">
    <property type="component" value="Unassembled WGS sequence"/>
</dbReference>
<name>A0A6A3L014_9STRA</name>
<sequence>MKTSFALTVLSSIVLALAPVNAEVNGVYQLRTGDDRELKLFDDNVKKIPRQYPGK</sequence>
<keyword evidence="1" id="KW-0732">Signal</keyword>
<feature type="signal peptide" evidence="1">
    <location>
        <begin position="1"/>
        <end position="22"/>
    </location>
</feature>
<feature type="chain" id="PRO_5025644879" description="RxLR effector protein" evidence="1">
    <location>
        <begin position="23"/>
        <end position="55"/>
    </location>
</feature>
<organism evidence="2 3">
    <name type="scientific">Phytophthora rubi</name>
    <dbReference type="NCBI Taxonomy" id="129364"/>
    <lineage>
        <taxon>Eukaryota</taxon>
        <taxon>Sar</taxon>
        <taxon>Stramenopiles</taxon>
        <taxon>Oomycota</taxon>
        <taxon>Peronosporomycetes</taxon>
        <taxon>Peronosporales</taxon>
        <taxon>Peronosporaceae</taxon>
        <taxon>Phytophthora</taxon>
    </lineage>
</organism>
<dbReference type="EMBL" id="QXFU01001080">
    <property type="protein sequence ID" value="KAE9011317.1"/>
    <property type="molecule type" value="Genomic_DNA"/>
</dbReference>
<dbReference type="AlphaFoldDB" id="A0A6A3L014"/>
<reference evidence="2 3" key="1">
    <citation type="submission" date="2018-09" db="EMBL/GenBank/DDBJ databases">
        <title>Genomic investigation of the strawberry pathogen Phytophthora fragariae indicates pathogenicity is determined by transcriptional variation in three key races.</title>
        <authorList>
            <person name="Adams T.M."/>
            <person name="Armitage A.D."/>
            <person name="Sobczyk M.K."/>
            <person name="Bates H.J."/>
            <person name="Dunwell J.M."/>
            <person name="Nellist C.F."/>
            <person name="Harrison R.J."/>
        </authorList>
    </citation>
    <scope>NUCLEOTIDE SEQUENCE [LARGE SCALE GENOMIC DNA]</scope>
    <source>
        <strain evidence="2 3">SCRP324</strain>
    </source>
</reference>
<protein>
    <recommendedName>
        <fullName evidence="4">RxLR effector protein</fullName>
    </recommendedName>
</protein>
<evidence type="ECO:0008006" key="4">
    <source>
        <dbReference type="Google" id="ProtNLM"/>
    </source>
</evidence>
<accession>A0A6A3L014</accession>
<comment type="caution">
    <text evidence="2">The sequence shown here is derived from an EMBL/GenBank/DDBJ whole genome shotgun (WGS) entry which is preliminary data.</text>
</comment>
<evidence type="ECO:0000256" key="1">
    <source>
        <dbReference type="SAM" id="SignalP"/>
    </source>
</evidence>